<feature type="region of interest" description="Disordered" evidence="1">
    <location>
        <begin position="57"/>
        <end position="87"/>
    </location>
</feature>
<organism evidence="3 4">
    <name type="scientific">Falsibacillus albus</name>
    <dbReference type="NCBI Taxonomy" id="2478915"/>
    <lineage>
        <taxon>Bacteria</taxon>
        <taxon>Bacillati</taxon>
        <taxon>Bacillota</taxon>
        <taxon>Bacilli</taxon>
        <taxon>Bacillales</taxon>
        <taxon>Bacillaceae</taxon>
        <taxon>Falsibacillus</taxon>
    </lineage>
</organism>
<reference evidence="3 4" key="1">
    <citation type="submission" date="2018-10" db="EMBL/GenBank/DDBJ databases">
        <title>Falsibacillus sp. genome draft.</title>
        <authorList>
            <person name="Shi S."/>
        </authorList>
    </citation>
    <scope>NUCLEOTIDE SEQUENCE [LARGE SCALE GENOMIC DNA]</scope>
    <source>
        <strain evidence="3 4">GY 10110</strain>
    </source>
</reference>
<keyword evidence="2" id="KW-0472">Membrane</keyword>
<feature type="region of interest" description="Disordered" evidence="1">
    <location>
        <begin position="128"/>
        <end position="152"/>
    </location>
</feature>
<dbReference type="RefSeq" id="WP_121678960.1">
    <property type="nucleotide sequence ID" value="NZ_RCVZ01000001.1"/>
</dbReference>
<dbReference type="Proteomes" id="UP000276770">
    <property type="component" value="Unassembled WGS sequence"/>
</dbReference>
<evidence type="ECO:0000256" key="1">
    <source>
        <dbReference type="SAM" id="MobiDB-lite"/>
    </source>
</evidence>
<sequence>MSGEKGPIDWLKSLLLTKSDSSKPSGKKIGKLQYFLIILICGIAFMLISDLWRSGNDQASSPAMKQAPENGGSVETFGSNKDDKPKSMADYEKQYENELKEALDQIVGVSNVTVVVNVEASEQKVFEKDSKAQNQITNETDPKGGERKIEEQTKDDQLVIVKNGDKEVPIVKETRKPEIKGVLVVANGADNIQIKKWIIEAVTRVLDVPSHQVAVMPKKSKGDS</sequence>
<gene>
    <name evidence="3" type="primary">spoIIIAG</name>
    <name evidence="3" type="ORF">D9X91_02490</name>
</gene>
<accession>A0A3L7K5C3</accession>
<proteinExistence type="predicted"/>
<feature type="compositionally biased region" description="Basic and acidic residues" evidence="1">
    <location>
        <begin position="140"/>
        <end position="152"/>
    </location>
</feature>
<dbReference type="InterPro" id="IPR014195">
    <property type="entry name" value="Spore_III_AG"/>
</dbReference>
<evidence type="ECO:0000313" key="4">
    <source>
        <dbReference type="Proteomes" id="UP000276770"/>
    </source>
</evidence>
<dbReference type="AlphaFoldDB" id="A0A3L7K5C3"/>
<feature type="transmembrane region" description="Helical" evidence="2">
    <location>
        <begin position="32"/>
        <end position="52"/>
    </location>
</feature>
<keyword evidence="4" id="KW-1185">Reference proteome</keyword>
<dbReference type="NCBIfam" id="TIGR02830">
    <property type="entry name" value="spore_III_AG"/>
    <property type="match status" value="1"/>
</dbReference>
<keyword evidence="2" id="KW-1133">Transmembrane helix</keyword>
<evidence type="ECO:0000256" key="2">
    <source>
        <dbReference type="SAM" id="Phobius"/>
    </source>
</evidence>
<dbReference type="OrthoDB" id="2381602at2"/>
<protein>
    <submittedName>
        <fullName evidence="3">Stage III sporulation protein AG</fullName>
    </submittedName>
</protein>
<evidence type="ECO:0000313" key="3">
    <source>
        <dbReference type="EMBL" id="RLQ98273.1"/>
    </source>
</evidence>
<dbReference type="EMBL" id="RCVZ01000001">
    <property type="protein sequence ID" value="RLQ98273.1"/>
    <property type="molecule type" value="Genomic_DNA"/>
</dbReference>
<comment type="caution">
    <text evidence="3">The sequence shown here is derived from an EMBL/GenBank/DDBJ whole genome shotgun (WGS) entry which is preliminary data.</text>
</comment>
<name>A0A3L7K5C3_9BACI</name>
<keyword evidence="2" id="KW-0812">Transmembrane</keyword>